<accession>A0A2W4RMK6</accession>
<sequence length="126" mass="14815">MIIPKQLVYIETSVVSYLTARPSRDLLTAARQAWNREWWEIAPIHWEMAISELVPRRTLGDHQMNRDNQTRPIESLVRAPDPILAELWEVKRQINQESGYCIHALVRMAHEATLRIQQQWDSEACK</sequence>
<name>A0A2W4RMK6_9GAMM</name>
<dbReference type="AlphaFoldDB" id="A0A2W4RMK6"/>
<evidence type="ECO:0008006" key="3">
    <source>
        <dbReference type="Google" id="ProtNLM"/>
    </source>
</evidence>
<gene>
    <name evidence="1" type="ORF">DM484_05835</name>
</gene>
<proteinExistence type="predicted"/>
<organism evidence="1 2">
    <name type="scientific">Candidatus Methylumidiphilus alinenensis</name>
    <dbReference type="NCBI Taxonomy" id="2202197"/>
    <lineage>
        <taxon>Bacteria</taxon>
        <taxon>Pseudomonadati</taxon>
        <taxon>Pseudomonadota</taxon>
        <taxon>Gammaproteobacteria</taxon>
        <taxon>Methylococcales</taxon>
        <taxon>Candidatus Methylumidiphilus</taxon>
    </lineage>
</organism>
<dbReference type="Proteomes" id="UP000249396">
    <property type="component" value="Unassembled WGS sequence"/>
</dbReference>
<dbReference type="EMBL" id="QJPH01000203">
    <property type="protein sequence ID" value="PZN82779.1"/>
    <property type="molecule type" value="Genomic_DNA"/>
</dbReference>
<comment type="caution">
    <text evidence="1">The sequence shown here is derived from an EMBL/GenBank/DDBJ whole genome shotgun (WGS) entry which is preliminary data.</text>
</comment>
<protein>
    <recommendedName>
        <fullName evidence="3">PIN domain-containing protein</fullName>
    </recommendedName>
</protein>
<evidence type="ECO:0000313" key="1">
    <source>
        <dbReference type="EMBL" id="PZN82779.1"/>
    </source>
</evidence>
<reference evidence="1 2" key="1">
    <citation type="journal article" date="2018" name="Aquat. Microb. Ecol.">
        <title>Gammaproteobacterial methanotrophs dominate.</title>
        <authorList>
            <person name="Rissanen A.J."/>
            <person name="Saarenheimo J."/>
            <person name="Tiirola M."/>
            <person name="Peura S."/>
            <person name="Aalto S.L."/>
            <person name="Karvinen A."/>
            <person name="Nykanen H."/>
        </authorList>
    </citation>
    <scope>NUCLEOTIDE SEQUENCE [LARGE SCALE GENOMIC DNA]</scope>
    <source>
        <strain evidence="1">AMbin10</strain>
    </source>
</reference>
<evidence type="ECO:0000313" key="2">
    <source>
        <dbReference type="Proteomes" id="UP000249396"/>
    </source>
</evidence>